<evidence type="ECO:0000313" key="3">
    <source>
        <dbReference type="Proteomes" id="UP000250796"/>
    </source>
</evidence>
<organism evidence="2 3">
    <name type="scientific">Mesotoga infera</name>
    <dbReference type="NCBI Taxonomy" id="1236046"/>
    <lineage>
        <taxon>Bacteria</taxon>
        <taxon>Thermotogati</taxon>
        <taxon>Thermotogota</taxon>
        <taxon>Thermotogae</taxon>
        <taxon>Kosmotogales</taxon>
        <taxon>Kosmotogaceae</taxon>
        <taxon>Mesotoga</taxon>
    </lineage>
</organism>
<gene>
    <name evidence="2" type="ORF">MESINF_0690</name>
</gene>
<name>A0A7Z7LDS2_9BACT</name>
<protein>
    <recommendedName>
        <fullName evidence="1">DUF1659 domain-containing protein</fullName>
    </recommendedName>
</protein>
<evidence type="ECO:0000259" key="1">
    <source>
        <dbReference type="Pfam" id="PF07872"/>
    </source>
</evidence>
<evidence type="ECO:0000313" key="2">
    <source>
        <dbReference type="EMBL" id="SSC12139.1"/>
    </source>
</evidence>
<sequence length="78" mass="8372">MGLGATANVIGTEKSLVIVWDTGVLEGDKPVLSRQTLKVDSAITPQEAYDAAYNIASLTDYTISNIYLVTQEILSPID</sequence>
<dbReference type="EMBL" id="LS974202">
    <property type="protein sequence ID" value="SSC12139.1"/>
    <property type="molecule type" value="Genomic_DNA"/>
</dbReference>
<proteinExistence type="predicted"/>
<reference evidence="2 3" key="1">
    <citation type="submission" date="2017-01" db="EMBL/GenBank/DDBJ databases">
        <authorList>
            <person name="Erauso G."/>
        </authorList>
    </citation>
    <scope>NUCLEOTIDE SEQUENCE [LARGE SCALE GENOMIC DNA]</scope>
    <source>
        <strain evidence="2">MESINF1</strain>
    </source>
</reference>
<feature type="domain" description="DUF1659" evidence="1">
    <location>
        <begin position="12"/>
        <end position="74"/>
    </location>
</feature>
<dbReference type="Pfam" id="PF07872">
    <property type="entry name" value="DUF1659"/>
    <property type="match status" value="1"/>
</dbReference>
<keyword evidence="3" id="KW-1185">Reference proteome</keyword>
<dbReference type="KEGG" id="minf:MESINF_0690"/>
<dbReference type="InterPro" id="IPR012454">
    <property type="entry name" value="DUF1659"/>
</dbReference>
<accession>A0A7Z7LDS2</accession>
<dbReference type="Proteomes" id="UP000250796">
    <property type="component" value="Chromosome MESINF"/>
</dbReference>
<dbReference type="AlphaFoldDB" id="A0A7Z7LDS2"/>
<dbReference type="RefSeq" id="WP_169698531.1">
    <property type="nucleotide sequence ID" value="NZ_LS974202.1"/>
</dbReference>